<feature type="region of interest" description="Disordered" evidence="1">
    <location>
        <begin position="33"/>
        <end position="54"/>
    </location>
</feature>
<name>A0ABR8BIT8_9NOSO</name>
<evidence type="ECO:0000313" key="3">
    <source>
        <dbReference type="Proteomes" id="UP000621307"/>
    </source>
</evidence>
<feature type="compositionally biased region" description="Polar residues" evidence="1">
    <location>
        <begin position="512"/>
        <end position="532"/>
    </location>
</feature>
<dbReference type="EMBL" id="JACJQL010000038">
    <property type="protein sequence ID" value="MBD2253821.1"/>
    <property type="molecule type" value="Genomic_DNA"/>
</dbReference>
<sequence length="684" mass="76496">MFDKANQYAQKFRESIPSEQRLGAAAAAWSVGAARQDELERKNDGEEENKQSQTAIQKKIPNFVFAAFGEEIVSRLRQLQFDEMTLGTLGSEANNFKDKVWHPDEKYPIEIRASHHPRGHERHASRLVFVQDTNGEYKEYASLEPRTGQLPIGTQALANIIPGETYTANATIAVPGKPEVNFTIREIGKFAYAGQTFNAESVKLEIGTKSVPSQTVKIKLDGKTLGELDADSIKQLQPFNLVKDGQPFNLKLKTISDKENLGFVLAESPNGNLLRINNIGQYDYKGQTFNDENYRKLTLEVSQTQVKDAVFLNGQPLGVLFFKKDKAALKELGALQPGKLTQVQATLQSNFSTTVLKVDPQSIKYPEVWTKESQAFDTQTLNQEQQLLLEKTAPILTKIKERPTILFASPEDKMQGMTQMAVDNHKVEAVTKWLTQKNIALTQMPPEDFPLETKKGLAVFNLVNSTIPEEVSTAMTKKFGAVIESLQEYQDVVRSLPNRPESLQPSQPFPQVEQQTSPNPPASATQEAHSPSVTIEELRNWYNNAHNLGKPDEYKKRIVEIGNDFKAGAPLSEKAIAAMQKDNQDLHNISRLTEMAQRIGMVWGQPAQDGFTMVRGKVYDLAYNGDRKDLVIAQKDGEVVFRLESGRVQINQVTPQVLQAFEQANNQAQAVLAKSKVQETEIQQ</sequence>
<keyword evidence="3" id="KW-1185">Reference proteome</keyword>
<reference evidence="2 3" key="1">
    <citation type="journal article" date="2020" name="ISME J.">
        <title>Comparative genomics reveals insights into cyanobacterial evolution and habitat adaptation.</title>
        <authorList>
            <person name="Chen M.Y."/>
            <person name="Teng W.K."/>
            <person name="Zhao L."/>
            <person name="Hu C.X."/>
            <person name="Zhou Y.K."/>
            <person name="Han B.P."/>
            <person name="Song L.R."/>
            <person name="Shu W.S."/>
        </authorList>
    </citation>
    <scope>NUCLEOTIDE SEQUENCE [LARGE SCALE GENOMIC DNA]</scope>
    <source>
        <strain evidence="2 3">FACHB-3921</strain>
    </source>
</reference>
<protein>
    <recommendedName>
        <fullName evidence="4">DUF3945 domain-containing protein</fullName>
    </recommendedName>
</protein>
<evidence type="ECO:0000256" key="1">
    <source>
        <dbReference type="SAM" id="MobiDB-lite"/>
    </source>
</evidence>
<dbReference type="Proteomes" id="UP000621307">
    <property type="component" value="Unassembled WGS sequence"/>
</dbReference>
<gene>
    <name evidence="2" type="ORF">H6G14_21340</name>
</gene>
<feature type="region of interest" description="Disordered" evidence="1">
    <location>
        <begin position="498"/>
        <end position="532"/>
    </location>
</feature>
<evidence type="ECO:0000313" key="2">
    <source>
        <dbReference type="EMBL" id="MBD2253821.1"/>
    </source>
</evidence>
<evidence type="ECO:0008006" key="4">
    <source>
        <dbReference type="Google" id="ProtNLM"/>
    </source>
</evidence>
<accession>A0ABR8BIT8</accession>
<comment type="caution">
    <text evidence="2">The sequence shown here is derived from an EMBL/GenBank/DDBJ whole genome shotgun (WGS) entry which is preliminary data.</text>
</comment>
<feature type="compositionally biased region" description="Basic and acidic residues" evidence="1">
    <location>
        <begin position="35"/>
        <end position="50"/>
    </location>
</feature>
<organism evidence="2 3">
    <name type="scientific">Nostoc parmelioides FACHB-3921</name>
    <dbReference type="NCBI Taxonomy" id="2692909"/>
    <lineage>
        <taxon>Bacteria</taxon>
        <taxon>Bacillati</taxon>
        <taxon>Cyanobacteriota</taxon>
        <taxon>Cyanophyceae</taxon>
        <taxon>Nostocales</taxon>
        <taxon>Nostocaceae</taxon>
        <taxon>Nostoc</taxon>
    </lineage>
</organism>
<proteinExistence type="predicted"/>